<dbReference type="EnsemblPlants" id="QL03p006663:mrna">
    <property type="protein sequence ID" value="QL03p006663:mrna"/>
    <property type="gene ID" value="QL03p006663"/>
</dbReference>
<dbReference type="PANTHER" id="PTHR33976:SF2">
    <property type="entry name" value="GLYCOPROTEIN MEMBRANE GPI-ANCHORED"/>
    <property type="match status" value="1"/>
</dbReference>
<feature type="domain" description="Uncharacterized GPI-anchored protein At5g19230-like" evidence="2">
    <location>
        <begin position="34"/>
        <end position="146"/>
    </location>
</feature>
<reference evidence="3 4" key="1">
    <citation type="journal article" date="2016" name="G3 (Bethesda)">
        <title>First Draft Assembly and Annotation of the Genome of a California Endemic Oak Quercus lobata Nee (Fagaceae).</title>
        <authorList>
            <person name="Sork V.L."/>
            <person name="Fitz-Gibbon S.T."/>
            <person name="Puiu D."/>
            <person name="Crepeau M."/>
            <person name="Gugger P.F."/>
            <person name="Sherman R."/>
            <person name="Stevens K."/>
            <person name="Langley C.H."/>
            <person name="Pellegrini M."/>
            <person name="Salzberg S.L."/>
        </authorList>
    </citation>
    <scope>NUCLEOTIDE SEQUENCE [LARGE SCALE GENOMIC DNA]</scope>
    <source>
        <strain evidence="3 4">cv. SW786</strain>
    </source>
</reference>
<dbReference type="EMBL" id="LRBV02000003">
    <property type="status" value="NOT_ANNOTATED_CDS"/>
    <property type="molecule type" value="Genomic_DNA"/>
</dbReference>
<sequence>MAILKLSLVLLVLHVVQLQGNSMSDCEGEAQRYLWDNLNGYRRSLHLNNFTDNSNAACLANKIADQLKNDTCKNAFNFSPTPGTKPNVPKFDKFLHKCDIKDKRAVDGIILPICVPRLDPIVVFSNYTKSQYAKYLKNSNYMGLGLPLRIIEWWLF</sequence>
<accession>A0A7N2L3W5</accession>
<keyword evidence="4" id="KW-1185">Reference proteome</keyword>
<dbReference type="GeneID" id="115980206"/>
<dbReference type="OrthoDB" id="753138at2759"/>
<organism evidence="3 4">
    <name type="scientific">Quercus lobata</name>
    <name type="common">Valley oak</name>
    <dbReference type="NCBI Taxonomy" id="97700"/>
    <lineage>
        <taxon>Eukaryota</taxon>
        <taxon>Viridiplantae</taxon>
        <taxon>Streptophyta</taxon>
        <taxon>Embryophyta</taxon>
        <taxon>Tracheophyta</taxon>
        <taxon>Spermatophyta</taxon>
        <taxon>Magnoliopsida</taxon>
        <taxon>eudicotyledons</taxon>
        <taxon>Gunneridae</taxon>
        <taxon>Pentapetalae</taxon>
        <taxon>rosids</taxon>
        <taxon>fabids</taxon>
        <taxon>Fagales</taxon>
        <taxon>Fagaceae</taxon>
        <taxon>Quercus</taxon>
    </lineage>
</organism>
<gene>
    <name evidence="3" type="primary">LOC115980206</name>
</gene>
<keyword evidence="1" id="KW-0732">Signal</keyword>
<dbReference type="KEGG" id="qlo:115980206"/>
<name>A0A7N2L3W5_QUELO</name>
<evidence type="ECO:0000313" key="3">
    <source>
        <dbReference type="EnsemblPlants" id="QL03p006663:mrna"/>
    </source>
</evidence>
<dbReference type="Proteomes" id="UP000594261">
    <property type="component" value="Chromosome 3"/>
</dbReference>
<evidence type="ECO:0000256" key="1">
    <source>
        <dbReference type="SAM" id="SignalP"/>
    </source>
</evidence>
<reference evidence="3" key="2">
    <citation type="submission" date="2021-01" db="UniProtKB">
        <authorList>
            <consortium name="EnsemblPlants"/>
        </authorList>
    </citation>
    <scope>IDENTIFICATION</scope>
</reference>
<dbReference type="Gramene" id="QL03p006663:mrna">
    <property type="protein sequence ID" value="QL03p006663:mrna"/>
    <property type="gene ID" value="QL03p006663"/>
</dbReference>
<evidence type="ECO:0000259" key="2">
    <source>
        <dbReference type="Pfam" id="PF25884"/>
    </source>
</evidence>
<dbReference type="Pfam" id="PF25884">
    <property type="entry name" value="At5g19230"/>
    <property type="match status" value="1"/>
</dbReference>
<proteinExistence type="predicted"/>
<dbReference type="InParanoid" id="A0A7N2L3W5"/>
<dbReference type="InterPro" id="IPR059083">
    <property type="entry name" value="At5g19230_dom"/>
</dbReference>
<protein>
    <recommendedName>
        <fullName evidence="2">Uncharacterized GPI-anchored protein At5g19230-like domain-containing protein</fullName>
    </recommendedName>
</protein>
<feature type="signal peptide" evidence="1">
    <location>
        <begin position="1"/>
        <end position="18"/>
    </location>
</feature>
<dbReference type="RefSeq" id="XP_030958343.1">
    <property type="nucleotide sequence ID" value="XM_031102483.1"/>
</dbReference>
<dbReference type="InterPro" id="IPR045285">
    <property type="entry name" value="At5g19230-like"/>
</dbReference>
<evidence type="ECO:0000313" key="4">
    <source>
        <dbReference type="Proteomes" id="UP000594261"/>
    </source>
</evidence>
<dbReference type="AlphaFoldDB" id="A0A7N2L3W5"/>
<feature type="chain" id="PRO_5029625969" description="Uncharacterized GPI-anchored protein At5g19230-like domain-containing protein" evidence="1">
    <location>
        <begin position="19"/>
        <end position="156"/>
    </location>
</feature>
<dbReference type="PANTHER" id="PTHR33976">
    <property type="entry name" value="OS07G0645000 PROTEIN"/>
    <property type="match status" value="1"/>
</dbReference>